<dbReference type="AlphaFoldDB" id="A0A834BZD9"/>
<accession>A0A834BZD9</accession>
<name>A0A834BZD9_ORYME</name>
<feature type="compositionally biased region" description="Basic and acidic residues" evidence="1">
    <location>
        <begin position="1"/>
        <end position="21"/>
    </location>
</feature>
<organism evidence="2 3">
    <name type="scientific">Oryzias melastigma</name>
    <name type="common">Marine medaka</name>
    <dbReference type="NCBI Taxonomy" id="30732"/>
    <lineage>
        <taxon>Eukaryota</taxon>
        <taxon>Metazoa</taxon>
        <taxon>Chordata</taxon>
        <taxon>Craniata</taxon>
        <taxon>Vertebrata</taxon>
        <taxon>Euteleostomi</taxon>
        <taxon>Actinopterygii</taxon>
        <taxon>Neopterygii</taxon>
        <taxon>Teleostei</taxon>
        <taxon>Neoteleostei</taxon>
        <taxon>Acanthomorphata</taxon>
        <taxon>Ovalentaria</taxon>
        <taxon>Atherinomorphae</taxon>
        <taxon>Beloniformes</taxon>
        <taxon>Adrianichthyidae</taxon>
        <taxon>Oryziinae</taxon>
        <taxon>Oryzias</taxon>
    </lineage>
</organism>
<feature type="compositionally biased region" description="Basic residues" evidence="1">
    <location>
        <begin position="38"/>
        <end position="55"/>
    </location>
</feature>
<dbReference type="Proteomes" id="UP000646548">
    <property type="component" value="Unassembled WGS sequence"/>
</dbReference>
<evidence type="ECO:0000313" key="3">
    <source>
        <dbReference type="Proteomes" id="UP000646548"/>
    </source>
</evidence>
<reference evidence="2" key="1">
    <citation type="journal article" name="BMC Genomics">
        <title>Long-read sequencing and de novo genome assembly of marine medaka (Oryzias melastigma).</title>
        <authorList>
            <person name="Liang P."/>
            <person name="Saqib H.S.A."/>
            <person name="Ni X."/>
            <person name="Shen Y."/>
        </authorList>
    </citation>
    <scope>NUCLEOTIDE SEQUENCE</scope>
    <source>
        <strain evidence="2">Bigg-433</strain>
    </source>
</reference>
<protein>
    <submittedName>
        <fullName evidence="2">Uncharacterized protein</fullName>
    </submittedName>
</protein>
<evidence type="ECO:0000313" key="2">
    <source>
        <dbReference type="EMBL" id="KAF6722812.1"/>
    </source>
</evidence>
<sequence>MRTDTKTEIQLHSCVHEQTGRRRDRRRHAAAATPPMQGRHKGHEVIKQKRSLHHKPAPDQREFLRRLRIPQKVLNSPGHQRRTTAPPKPEESNDLCLGEACSPWRRDPGHGDQLGLGAEVHRDQDDVL</sequence>
<dbReference type="EMBL" id="WKFB01000446">
    <property type="protein sequence ID" value="KAF6722812.1"/>
    <property type="molecule type" value="Genomic_DNA"/>
</dbReference>
<feature type="compositionally biased region" description="Basic and acidic residues" evidence="1">
    <location>
        <begin position="119"/>
        <end position="128"/>
    </location>
</feature>
<proteinExistence type="predicted"/>
<feature type="compositionally biased region" description="Basic and acidic residues" evidence="1">
    <location>
        <begin position="56"/>
        <end position="65"/>
    </location>
</feature>
<gene>
    <name evidence="2" type="ORF">FQA47_014467</name>
</gene>
<feature type="region of interest" description="Disordered" evidence="1">
    <location>
        <begin position="1"/>
        <end position="128"/>
    </location>
</feature>
<evidence type="ECO:0000256" key="1">
    <source>
        <dbReference type="SAM" id="MobiDB-lite"/>
    </source>
</evidence>
<comment type="caution">
    <text evidence="2">The sequence shown here is derived from an EMBL/GenBank/DDBJ whole genome shotgun (WGS) entry which is preliminary data.</text>
</comment>